<keyword evidence="14" id="KW-1185">Reference proteome</keyword>
<keyword evidence="3 8" id="KW-0274">FAD</keyword>
<feature type="binding site" evidence="8">
    <location>
        <begin position="135"/>
        <end position="137"/>
    </location>
    <ligand>
        <name>FAD</name>
        <dbReference type="ChEBI" id="CHEBI:57692"/>
    </ligand>
</feature>
<evidence type="ECO:0000256" key="3">
    <source>
        <dbReference type="ARBA" id="ARBA00022827"/>
    </source>
</evidence>
<dbReference type="PRINTS" id="PR00411">
    <property type="entry name" value="PNDRDTASEI"/>
</dbReference>
<dbReference type="GO" id="GO:0050660">
    <property type="term" value="F:flavin adenine dinucleotide binding"/>
    <property type="evidence" value="ECO:0007669"/>
    <property type="project" value="TreeGrafter"/>
</dbReference>
<dbReference type="PANTHER" id="PTHR43014">
    <property type="entry name" value="MERCURIC REDUCTASE"/>
    <property type="match status" value="1"/>
</dbReference>
<comment type="cofactor">
    <cofactor evidence="8">
        <name>FAD</name>
        <dbReference type="ChEBI" id="CHEBI:57692"/>
    </cofactor>
    <text evidence="8">Binds 1 FAD per subunit.</text>
</comment>
<dbReference type="GO" id="GO:0016668">
    <property type="term" value="F:oxidoreductase activity, acting on a sulfur group of donors, NAD(P) as acceptor"/>
    <property type="evidence" value="ECO:0007669"/>
    <property type="project" value="InterPro"/>
</dbReference>
<keyword evidence="8" id="KW-0520">NAD</keyword>
<feature type="binding site" evidence="8">
    <location>
        <position position="48"/>
    </location>
    <ligand>
        <name>FAD</name>
        <dbReference type="ChEBI" id="CHEBI:57692"/>
    </ligand>
</feature>
<protein>
    <submittedName>
        <fullName evidence="13">Pyruvate/2-oxoglutarate dehydrogenase complex dihydrolipoamide dehydrogenase (E3) component</fullName>
    </submittedName>
</protein>
<reference evidence="13 14" key="1">
    <citation type="submission" date="2020-03" db="EMBL/GenBank/DDBJ databases">
        <title>Sequencing the genomes of 1000 actinobacteria strains.</title>
        <authorList>
            <person name="Klenk H.-P."/>
        </authorList>
    </citation>
    <scope>NUCLEOTIDE SEQUENCE [LARGE SCALE GENOMIC DNA]</scope>
    <source>
        <strain evidence="13 14">DSM 16403</strain>
    </source>
</reference>
<dbReference type="Pfam" id="PF02852">
    <property type="entry name" value="Pyr_redox_dim"/>
    <property type="match status" value="1"/>
</dbReference>
<dbReference type="Proteomes" id="UP000547458">
    <property type="component" value="Unassembled WGS sequence"/>
</dbReference>
<dbReference type="PIRSF" id="PIRSF000350">
    <property type="entry name" value="Mercury_reductase_MerA"/>
    <property type="match status" value="1"/>
</dbReference>
<dbReference type="PANTHER" id="PTHR43014:SF2">
    <property type="entry name" value="MERCURIC REDUCTASE"/>
    <property type="match status" value="1"/>
</dbReference>
<evidence type="ECO:0000256" key="2">
    <source>
        <dbReference type="ARBA" id="ARBA00022630"/>
    </source>
</evidence>
<organism evidence="13 14">
    <name type="scientific">Arthrobacter pigmenti</name>
    <dbReference type="NCBI Taxonomy" id="271432"/>
    <lineage>
        <taxon>Bacteria</taxon>
        <taxon>Bacillati</taxon>
        <taxon>Actinomycetota</taxon>
        <taxon>Actinomycetes</taxon>
        <taxon>Micrococcales</taxon>
        <taxon>Micrococcaceae</taxon>
        <taxon>Arthrobacter</taxon>
    </lineage>
</organism>
<feature type="domain" description="FAD/NAD(P)-binding" evidence="12">
    <location>
        <begin position="3"/>
        <end position="310"/>
    </location>
</feature>
<evidence type="ECO:0000256" key="8">
    <source>
        <dbReference type="PIRSR" id="PIRSR000350-3"/>
    </source>
</evidence>
<keyword evidence="13" id="KW-0670">Pyruvate</keyword>
<evidence type="ECO:0000256" key="9">
    <source>
        <dbReference type="PIRSR" id="PIRSR000350-4"/>
    </source>
</evidence>
<comment type="caution">
    <text evidence="13">The sequence shown here is derived from an EMBL/GenBank/DDBJ whole genome shotgun (WGS) entry which is preliminary data.</text>
</comment>
<dbReference type="Gene3D" id="3.50.50.60">
    <property type="entry name" value="FAD/NAD(P)-binding domain"/>
    <property type="match status" value="2"/>
</dbReference>
<evidence type="ECO:0000313" key="14">
    <source>
        <dbReference type="Proteomes" id="UP000547458"/>
    </source>
</evidence>
<keyword evidence="5 10" id="KW-0560">Oxidoreductase</keyword>
<evidence type="ECO:0000256" key="6">
    <source>
        <dbReference type="ARBA" id="ARBA00023157"/>
    </source>
</evidence>
<evidence type="ECO:0000256" key="7">
    <source>
        <dbReference type="ARBA" id="ARBA00023284"/>
    </source>
</evidence>
<proteinExistence type="inferred from homology"/>
<keyword evidence="6" id="KW-1015">Disulfide bond</keyword>
<dbReference type="PROSITE" id="PS00076">
    <property type="entry name" value="PYRIDINE_REDOX_1"/>
    <property type="match status" value="1"/>
</dbReference>
<dbReference type="InterPro" id="IPR016156">
    <property type="entry name" value="FAD/NAD-linked_Rdtase_dimer_sf"/>
</dbReference>
<evidence type="ECO:0000256" key="10">
    <source>
        <dbReference type="RuleBase" id="RU003691"/>
    </source>
</evidence>
<feature type="binding site" evidence="8">
    <location>
        <begin position="172"/>
        <end position="179"/>
    </location>
    <ligand>
        <name>NAD(+)</name>
        <dbReference type="ChEBI" id="CHEBI:57540"/>
    </ligand>
</feature>
<accession>A0A846RVV4</accession>
<keyword evidence="7 10" id="KW-0676">Redox-active center</keyword>
<evidence type="ECO:0000256" key="1">
    <source>
        <dbReference type="ARBA" id="ARBA00007532"/>
    </source>
</evidence>
<dbReference type="SUPFAM" id="SSF55424">
    <property type="entry name" value="FAD/NAD-linked reductases, dimerisation (C-terminal) domain"/>
    <property type="match status" value="1"/>
</dbReference>
<evidence type="ECO:0000259" key="11">
    <source>
        <dbReference type="Pfam" id="PF02852"/>
    </source>
</evidence>
<dbReference type="InterPro" id="IPR004099">
    <property type="entry name" value="Pyr_nucl-diS_OxRdtase_dimer"/>
</dbReference>
<dbReference type="InterPro" id="IPR001100">
    <property type="entry name" value="Pyr_nuc-diS_OxRdtase"/>
</dbReference>
<comment type="similarity">
    <text evidence="1 10">Belongs to the class-I pyridine nucleotide-disulfide oxidoreductase family.</text>
</comment>
<keyword evidence="2 10" id="KW-0285">Flavoprotein</keyword>
<dbReference type="Pfam" id="PF07992">
    <property type="entry name" value="Pyr_redox_2"/>
    <property type="match status" value="1"/>
</dbReference>
<evidence type="ECO:0000313" key="13">
    <source>
        <dbReference type="EMBL" id="NJC24317.1"/>
    </source>
</evidence>
<dbReference type="InterPro" id="IPR023753">
    <property type="entry name" value="FAD/NAD-binding_dom"/>
</dbReference>
<gene>
    <name evidence="13" type="ORF">BJ994_003393</name>
</gene>
<dbReference type="GO" id="GO:0003955">
    <property type="term" value="F:NAD(P)H dehydrogenase (quinone) activity"/>
    <property type="evidence" value="ECO:0007669"/>
    <property type="project" value="TreeGrafter"/>
</dbReference>
<dbReference type="InterPro" id="IPR012999">
    <property type="entry name" value="Pyr_OxRdtase_I_AS"/>
</dbReference>
<feature type="disulfide bond" description="Redox-active" evidence="9">
    <location>
        <begin position="39"/>
        <end position="44"/>
    </location>
</feature>
<dbReference type="Gene3D" id="3.30.390.30">
    <property type="match status" value="1"/>
</dbReference>
<dbReference type="EMBL" id="JAATJL010000001">
    <property type="protein sequence ID" value="NJC24317.1"/>
    <property type="molecule type" value="Genomic_DNA"/>
</dbReference>
<keyword evidence="8" id="KW-0547">Nucleotide-binding</keyword>
<sequence length="464" mass="48556">MWDLVVIGGGTAGIVGSQTAAALGAKVLLIEEERTGGDCLYTGCVPSKALISAASVAAEARAGSALGIHAETRVDFPRVMDHVRAAIRHIEPVDSPDALRKAGVTVRKGHATLDSEGAVSCDGEKLPSRNVLIATGSSPRIPDVPGIERVQVLTNDNVWELGELPERLAVLGGGPVGCELAQAFARLGSEVTLIHSGDRLLPREDPDASAIVRSSLETDGVTVLTRSRAASIEPGGAGGTLTTTDGRTIPFTHLLVGTGRVARTAWLDGSAMALDDRGSIITDKHLRTNLPNVWAAGDVTANPRFTHTAGVHASIAATNAVVGPFRTLPSHNPRVTFTDPEVAAVGNLAGARSQTIPHTHVDRAVAQGRMEGFTRVVLDRRGRVVGGTVVGPRAGETLGEISLAVKLKTSASALTSVTHAYPTYNDGLWNAAIAETSATLRKPVVRRIMRLAAKIRTRFRAPGR</sequence>
<dbReference type="PRINTS" id="PR00368">
    <property type="entry name" value="FADPNR"/>
</dbReference>
<name>A0A846RVV4_9MICC</name>
<dbReference type="AlphaFoldDB" id="A0A846RVV4"/>
<feature type="binding site" evidence="8">
    <location>
        <position position="259"/>
    </location>
    <ligand>
        <name>NAD(+)</name>
        <dbReference type="ChEBI" id="CHEBI:57540"/>
    </ligand>
</feature>
<evidence type="ECO:0000256" key="4">
    <source>
        <dbReference type="ARBA" id="ARBA00022857"/>
    </source>
</evidence>
<evidence type="ECO:0000259" key="12">
    <source>
        <dbReference type="Pfam" id="PF07992"/>
    </source>
</evidence>
<keyword evidence="4" id="KW-0521">NADP</keyword>
<feature type="binding site" evidence="8">
    <location>
        <position position="298"/>
    </location>
    <ligand>
        <name>FAD</name>
        <dbReference type="ChEBI" id="CHEBI:57692"/>
    </ligand>
</feature>
<evidence type="ECO:0000256" key="5">
    <source>
        <dbReference type="ARBA" id="ARBA00023002"/>
    </source>
</evidence>
<dbReference type="RefSeq" id="WP_167995584.1">
    <property type="nucleotide sequence ID" value="NZ_JAATJL010000001.1"/>
</dbReference>
<dbReference type="SUPFAM" id="SSF51905">
    <property type="entry name" value="FAD/NAD(P)-binding domain"/>
    <property type="match status" value="1"/>
</dbReference>
<dbReference type="InterPro" id="IPR036188">
    <property type="entry name" value="FAD/NAD-bd_sf"/>
</dbReference>
<feature type="domain" description="Pyridine nucleotide-disulphide oxidoreductase dimerisation" evidence="11">
    <location>
        <begin position="333"/>
        <end position="431"/>
    </location>
</feature>